<comment type="caution">
    <text evidence="2">The sequence shown here is derived from an EMBL/GenBank/DDBJ whole genome shotgun (WGS) entry which is preliminary data.</text>
</comment>
<keyword evidence="1" id="KW-0472">Membrane</keyword>
<keyword evidence="1" id="KW-0812">Transmembrane</keyword>
<proteinExistence type="predicted"/>
<evidence type="ECO:0000313" key="2">
    <source>
        <dbReference type="EMBL" id="GAG43511.1"/>
    </source>
</evidence>
<name>X0Z4Q8_9ZZZZ</name>
<evidence type="ECO:0000256" key="1">
    <source>
        <dbReference type="SAM" id="Phobius"/>
    </source>
</evidence>
<feature type="transmembrane region" description="Helical" evidence="1">
    <location>
        <begin position="28"/>
        <end position="51"/>
    </location>
</feature>
<accession>X0Z4Q8</accession>
<reference evidence="2" key="1">
    <citation type="journal article" date="2014" name="Front. Microbiol.">
        <title>High frequency of phylogenetically diverse reductive dehalogenase-homologous genes in deep subseafloor sedimentary metagenomes.</title>
        <authorList>
            <person name="Kawai M."/>
            <person name="Futagami T."/>
            <person name="Toyoda A."/>
            <person name="Takaki Y."/>
            <person name="Nishi S."/>
            <person name="Hori S."/>
            <person name="Arai W."/>
            <person name="Tsubouchi T."/>
            <person name="Morono Y."/>
            <person name="Uchiyama I."/>
            <person name="Ito T."/>
            <person name="Fujiyama A."/>
            <person name="Inagaki F."/>
            <person name="Takami H."/>
        </authorList>
    </citation>
    <scope>NUCLEOTIDE SEQUENCE</scope>
    <source>
        <strain evidence="2">Expedition CK06-06</strain>
    </source>
</reference>
<organism evidence="2">
    <name type="scientific">marine sediment metagenome</name>
    <dbReference type="NCBI Taxonomy" id="412755"/>
    <lineage>
        <taxon>unclassified sequences</taxon>
        <taxon>metagenomes</taxon>
        <taxon>ecological metagenomes</taxon>
    </lineage>
</organism>
<dbReference type="EMBL" id="BARS01052552">
    <property type="protein sequence ID" value="GAG43511.1"/>
    <property type="molecule type" value="Genomic_DNA"/>
</dbReference>
<keyword evidence="1" id="KW-1133">Transmembrane helix</keyword>
<gene>
    <name evidence="2" type="ORF">S01H1_78110</name>
</gene>
<feature type="transmembrane region" description="Helical" evidence="1">
    <location>
        <begin position="132"/>
        <end position="149"/>
    </location>
</feature>
<feature type="transmembrane region" description="Helical" evidence="1">
    <location>
        <begin position="100"/>
        <end position="120"/>
    </location>
</feature>
<dbReference type="AlphaFoldDB" id="X0Z4Q8"/>
<feature type="non-terminal residue" evidence="2">
    <location>
        <position position="162"/>
    </location>
</feature>
<protein>
    <submittedName>
        <fullName evidence="2">Uncharacterized protein</fullName>
    </submittedName>
</protein>
<feature type="transmembrane region" description="Helical" evidence="1">
    <location>
        <begin position="72"/>
        <end position="94"/>
    </location>
</feature>
<sequence>MAFEKLSDLVSEFSLDKILSGDFSDFVAIFYLVISIAIYSILIWHFYRFIARRDCFKLTTRKHKKLIGFLKYFFFYPWVAFLFFAGFSLMLLFLTKSYDIPVILSTSFAIIAAIRICAYYNEDLSKDIAKMLPFALLAIFLIDASYFRFGDITAKVYSLPEF</sequence>